<evidence type="ECO:0000256" key="7">
    <source>
        <dbReference type="ARBA" id="ARBA00022840"/>
    </source>
</evidence>
<comment type="subcellular location">
    <subcellularLocation>
        <location evidence="1 9">Cytoplasm</location>
    </subcellularLocation>
</comment>
<evidence type="ECO:0000256" key="9">
    <source>
        <dbReference type="HAMAP-Rule" id="MF_00365"/>
    </source>
</evidence>
<dbReference type="InterPro" id="IPR003395">
    <property type="entry name" value="RecF/RecN/SMC_N"/>
</dbReference>
<dbReference type="Pfam" id="PF02463">
    <property type="entry name" value="SMC_N"/>
    <property type="match status" value="1"/>
</dbReference>
<dbReference type="InterPro" id="IPR018078">
    <property type="entry name" value="DNA-binding_RecF_CS"/>
</dbReference>
<keyword evidence="4 9" id="KW-0963">Cytoplasm</keyword>
<comment type="function">
    <text evidence="9">The RecF protein is involved in DNA metabolism; it is required for DNA replication and normal SOS inducibility. RecF binds preferentially to single-stranded, linear DNA. It also seems to bind ATP.</text>
</comment>
<keyword evidence="12" id="KW-1185">Reference proteome</keyword>
<evidence type="ECO:0000256" key="5">
    <source>
        <dbReference type="ARBA" id="ARBA00022705"/>
    </source>
</evidence>
<dbReference type="InterPro" id="IPR001238">
    <property type="entry name" value="DNA-binding_RecF"/>
</dbReference>
<sequence>MKFSQTYWLNYKNLKPERVCWYEGLNLIVGPNASGKTNTLEALSMLCGWWGSRRKKLKDLVNWQLQGRGVARLHSKFCGEEELAVSMTIDEKRVIEISGKQGNASILRAFIPCLSFWSDDVYLVDGPPYVRRNFLNQLCALIVPLYARRLYDYNKLLRHRNHSLKRGQYDSVIIKTMAPLAAWIWSYRRTIVDLLKISFKEISPSLLDFDVEIDMKEGSCDLFEDPLEGFYKSIAAFKNDEMARRVSLAGPHRDDLSMTITGRPASEALSRGQRRKLAVTLMLSAAKVVEFKMRKRPIILLDEITAELDSEAKSSLINALFNSGCQVIAATADDRIGEFPGKVWHIDQGGLSV</sequence>
<evidence type="ECO:0000256" key="6">
    <source>
        <dbReference type="ARBA" id="ARBA00022741"/>
    </source>
</evidence>
<organism evidence="11 12">
    <name type="scientific">Acetomicrobium flavidum</name>
    <dbReference type="NCBI Taxonomy" id="49896"/>
    <lineage>
        <taxon>Bacteria</taxon>
        <taxon>Thermotogati</taxon>
        <taxon>Synergistota</taxon>
        <taxon>Synergistia</taxon>
        <taxon>Synergistales</taxon>
        <taxon>Acetomicrobiaceae</taxon>
        <taxon>Acetomicrobium</taxon>
    </lineage>
</organism>
<evidence type="ECO:0000256" key="1">
    <source>
        <dbReference type="ARBA" id="ARBA00004496"/>
    </source>
</evidence>
<evidence type="ECO:0000313" key="11">
    <source>
        <dbReference type="EMBL" id="SIN67916.1"/>
    </source>
</evidence>
<protein>
    <recommendedName>
        <fullName evidence="3 9">DNA replication and repair protein RecF</fullName>
    </recommendedName>
</protein>
<evidence type="ECO:0000256" key="3">
    <source>
        <dbReference type="ARBA" id="ARBA00020170"/>
    </source>
</evidence>
<dbReference type="HAMAP" id="MF_00365">
    <property type="entry name" value="RecF"/>
    <property type="match status" value="1"/>
</dbReference>
<dbReference type="SUPFAM" id="SSF52540">
    <property type="entry name" value="P-loop containing nucleoside triphosphate hydrolases"/>
    <property type="match status" value="1"/>
</dbReference>
<reference evidence="11 12" key="1">
    <citation type="submission" date="2016-11" db="EMBL/GenBank/DDBJ databases">
        <authorList>
            <person name="Varghese N."/>
            <person name="Submissions S."/>
        </authorList>
    </citation>
    <scope>NUCLEOTIDE SEQUENCE [LARGE SCALE GENOMIC DNA]</scope>
    <source>
        <strain evidence="11 12">DSM 20664</strain>
    </source>
</reference>
<keyword evidence="5 9" id="KW-0235">DNA replication</keyword>
<proteinExistence type="inferred from homology"/>
<evidence type="ECO:0000259" key="10">
    <source>
        <dbReference type="Pfam" id="PF02463"/>
    </source>
</evidence>
<evidence type="ECO:0000256" key="2">
    <source>
        <dbReference type="ARBA" id="ARBA00008016"/>
    </source>
</evidence>
<accession>A0ABY1JD88</accession>
<evidence type="ECO:0000256" key="4">
    <source>
        <dbReference type="ARBA" id="ARBA00022490"/>
    </source>
</evidence>
<dbReference type="PROSITE" id="PS00617">
    <property type="entry name" value="RECF_1"/>
    <property type="match status" value="1"/>
</dbReference>
<keyword evidence="9" id="KW-0227">DNA damage</keyword>
<dbReference type="InterPro" id="IPR042174">
    <property type="entry name" value="RecF_2"/>
</dbReference>
<keyword evidence="7 9" id="KW-0067">ATP-binding</keyword>
<dbReference type="InterPro" id="IPR027417">
    <property type="entry name" value="P-loop_NTPase"/>
</dbReference>
<name>A0ABY1JD88_9BACT</name>
<comment type="similarity">
    <text evidence="2 9">Belongs to the RecF family.</text>
</comment>
<feature type="binding site" evidence="9">
    <location>
        <begin position="30"/>
        <end position="37"/>
    </location>
    <ligand>
        <name>ATP</name>
        <dbReference type="ChEBI" id="CHEBI:30616"/>
    </ligand>
</feature>
<feature type="domain" description="RecF/RecN/SMC N-terminal" evidence="10">
    <location>
        <begin position="10"/>
        <end position="335"/>
    </location>
</feature>
<dbReference type="EMBL" id="FSQZ01000001">
    <property type="protein sequence ID" value="SIN67916.1"/>
    <property type="molecule type" value="Genomic_DNA"/>
</dbReference>
<keyword evidence="8 9" id="KW-0238">DNA-binding</keyword>
<gene>
    <name evidence="9" type="primary">recF</name>
    <name evidence="11" type="ORF">SAMN05444368_1113</name>
</gene>
<evidence type="ECO:0000256" key="8">
    <source>
        <dbReference type="ARBA" id="ARBA00023125"/>
    </source>
</evidence>
<keyword evidence="9" id="KW-0742">SOS response</keyword>
<dbReference type="PANTHER" id="PTHR32182:SF0">
    <property type="entry name" value="DNA REPLICATION AND REPAIR PROTEIN RECF"/>
    <property type="match status" value="1"/>
</dbReference>
<keyword evidence="9" id="KW-0234">DNA repair</keyword>
<dbReference type="PANTHER" id="PTHR32182">
    <property type="entry name" value="DNA REPLICATION AND REPAIR PROTEIN RECF"/>
    <property type="match status" value="1"/>
</dbReference>
<dbReference type="Gene3D" id="1.20.1050.90">
    <property type="entry name" value="RecF/RecN/SMC, N-terminal domain"/>
    <property type="match status" value="1"/>
</dbReference>
<comment type="caution">
    <text evidence="11">The sequence shown here is derived from an EMBL/GenBank/DDBJ whole genome shotgun (WGS) entry which is preliminary data.</text>
</comment>
<keyword evidence="6 9" id="KW-0547">Nucleotide-binding</keyword>
<dbReference type="Proteomes" id="UP000185093">
    <property type="component" value="Unassembled WGS sequence"/>
</dbReference>
<dbReference type="Gene3D" id="3.40.50.300">
    <property type="entry name" value="P-loop containing nucleotide triphosphate hydrolases"/>
    <property type="match status" value="1"/>
</dbReference>
<dbReference type="NCBIfam" id="TIGR00611">
    <property type="entry name" value="recf"/>
    <property type="match status" value="1"/>
</dbReference>
<dbReference type="RefSeq" id="WP_014805917.1">
    <property type="nucleotide sequence ID" value="NZ_DAONBL010000007.1"/>
</dbReference>
<evidence type="ECO:0000313" key="12">
    <source>
        <dbReference type="Proteomes" id="UP000185093"/>
    </source>
</evidence>